<dbReference type="PANTHER" id="PTHR39611:SF2">
    <property type="entry name" value="HYDROXYPROLINE-RICH GLYCOPROTEIN DZ-HRGP"/>
    <property type="match status" value="1"/>
</dbReference>
<feature type="region of interest" description="Disordered" evidence="1">
    <location>
        <begin position="209"/>
        <end position="244"/>
    </location>
</feature>
<dbReference type="AlphaFoldDB" id="A0A6H0XV04"/>
<dbReference type="PANTHER" id="PTHR39611">
    <property type="entry name" value="HYDROXYPROLINE-RICH GLYCOPROTEIN DZ-HRGP-RELATED"/>
    <property type="match status" value="1"/>
</dbReference>
<dbReference type="InterPro" id="IPR055936">
    <property type="entry name" value="DUF7514"/>
</dbReference>
<gene>
    <name evidence="3" type="ORF">AMS68_003976</name>
</gene>
<evidence type="ECO:0000313" key="4">
    <source>
        <dbReference type="Proteomes" id="UP000503462"/>
    </source>
</evidence>
<feature type="compositionally biased region" description="Basic and acidic residues" evidence="1">
    <location>
        <begin position="471"/>
        <end position="492"/>
    </location>
</feature>
<dbReference type="Proteomes" id="UP000503462">
    <property type="component" value="Chromosome 3"/>
</dbReference>
<name>A0A6H0XV04_9PEZI</name>
<accession>A0A6H0XV04</accession>
<evidence type="ECO:0000313" key="3">
    <source>
        <dbReference type="EMBL" id="QIW98458.1"/>
    </source>
</evidence>
<evidence type="ECO:0000256" key="1">
    <source>
        <dbReference type="SAM" id="MobiDB-lite"/>
    </source>
</evidence>
<feature type="region of interest" description="Disordered" evidence="1">
    <location>
        <begin position="259"/>
        <end position="718"/>
    </location>
</feature>
<feature type="domain" description="DUF7514" evidence="2">
    <location>
        <begin position="43"/>
        <end position="202"/>
    </location>
</feature>
<feature type="compositionally biased region" description="Basic and acidic residues" evidence="1">
    <location>
        <begin position="209"/>
        <end position="235"/>
    </location>
</feature>
<protein>
    <recommendedName>
        <fullName evidence="2">DUF7514 domain-containing protein</fullName>
    </recommendedName>
</protein>
<evidence type="ECO:0000259" key="2">
    <source>
        <dbReference type="Pfam" id="PF24355"/>
    </source>
</evidence>
<dbReference type="Pfam" id="PF24355">
    <property type="entry name" value="DUF7514"/>
    <property type="match status" value="1"/>
</dbReference>
<feature type="region of interest" description="Disordered" evidence="1">
    <location>
        <begin position="1"/>
        <end position="28"/>
    </location>
</feature>
<feature type="compositionally biased region" description="Basic and acidic residues" evidence="1">
    <location>
        <begin position="500"/>
        <end position="659"/>
    </location>
</feature>
<dbReference type="EMBL" id="CP051141">
    <property type="protein sequence ID" value="QIW98458.1"/>
    <property type="molecule type" value="Genomic_DNA"/>
</dbReference>
<proteinExistence type="predicted"/>
<feature type="compositionally biased region" description="Basic and acidic residues" evidence="1">
    <location>
        <begin position="269"/>
        <end position="284"/>
    </location>
</feature>
<sequence length="718" mass="82994">MATSAAQAPTEPAESVQEDAPSPQHEMVLQEYKEAPATTWGPDLFKDDNTGTDKYRNLMCGLKDIIIRRYQPTESTDLMPGQLVKYYEDLNGDYSELFTRTPSPSIAFIYKSLGCSYSLQPIPHAERVEEPEVPALKTEGWIMWSTIQMLLGPDEHAGFLMEAVKRWDITDPETGKLFPTTLPRECLPATPDKRMSDWYEGVSRRLTQEAEEEAKERQRMLEHVETRRISSRNDDTDSVDSRGPALAYFRNPLYRHVDGRPSIVRRGSNRPDHSPRRSFVDKGKAPAITIGGERDRRRRSVSDNRYHHPSEPAPPGVPAADRLPGPGQQLSSQQRRDQRTGSISGGSDSRGSAHGSTTHLRPHDREHALRHSRSHDPSPNQREQDDYFQQNGAPPGRDEPPEDMPPAIGPSFAPSPGLPFAAAVARQASQPEPGRSQRPTSSRDDRRQPSPERRDRLDDLAGDGSRHRSRSRYDDRPPYDERSRSDDRPPHDGRHRHSRPPPEERPRRDRLPYDERPRHDDRRDGDDRARPYDDRREPDDRHRAHGDRPRHDDRRGPDDRPGFDNRGPPEERPRFDERREPDDRRYDDRGPPDDRRRYDDRREADDRPRHDDRREQDDRPRYDDRREPDDRPRYDDRMPPPDERRRPDDRYEGPPDPRRLSGQGHLRSASRRSRGSDIDAYSGAEDDRQSNRKQTRFAAEPIAGVSGRTYVDQSPWQD</sequence>
<dbReference type="OrthoDB" id="5420895at2759"/>
<feature type="compositionally biased region" description="Polar residues" evidence="1">
    <location>
        <begin position="377"/>
        <end position="392"/>
    </location>
</feature>
<feature type="compositionally biased region" description="Basic and acidic residues" evidence="1">
    <location>
        <begin position="292"/>
        <end position="310"/>
    </location>
</feature>
<reference evidence="3 4" key="1">
    <citation type="journal article" date="2016" name="Sci. Rep.">
        <title>Peltaster fructicola genome reveals evolution from an invasive phytopathogen to an ectophytic parasite.</title>
        <authorList>
            <person name="Xu C."/>
            <person name="Chen H."/>
            <person name="Gleason M.L."/>
            <person name="Xu J.R."/>
            <person name="Liu H."/>
            <person name="Zhang R."/>
            <person name="Sun G."/>
        </authorList>
    </citation>
    <scope>NUCLEOTIDE SEQUENCE [LARGE SCALE GENOMIC DNA]</scope>
    <source>
        <strain evidence="3 4">LNHT1506</strain>
    </source>
</reference>
<feature type="compositionally biased region" description="Basic and acidic residues" evidence="1">
    <location>
        <begin position="441"/>
        <end position="459"/>
    </location>
</feature>
<keyword evidence="4" id="KW-1185">Reference proteome</keyword>
<organism evidence="3 4">
    <name type="scientific">Peltaster fructicola</name>
    <dbReference type="NCBI Taxonomy" id="286661"/>
    <lineage>
        <taxon>Eukaryota</taxon>
        <taxon>Fungi</taxon>
        <taxon>Dikarya</taxon>
        <taxon>Ascomycota</taxon>
        <taxon>Pezizomycotina</taxon>
        <taxon>Dothideomycetes</taxon>
        <taxon>Dothideomycetes incertae sedis</taxon>
        <taxon>Peltaster</taxon>
    </lineage>
</organism>
<feature type="compositionally biased region" description="Low complexity" evidence="1">
    <location>
        <begin position="341"/>
        <end position="352"/>
    </location>
</feature>